<dbReference type="Proteomes" id="UP000469452">
    <property type="component" value="Unassembled WGS sequence"/>
</dbReference>
<evidence type="ECO:0000313" key="2">
    <source>
        <dbReference type="Proteomes" id="UP000469452"/>
    </source>
</evidence>
<name>A0A6A4Z1I8_APHAT</name>
<dbReference type="EMBL" id="VJMI01020891">
    <property type="protein sequence ID" value="KAF0703125.1"/>
    <property type="molecule type" value="Genomic_DNA"/>
</dbReference>
<accession>A0A6A4Z1I8</accession>
<reference evidence="1 2" key="1">
    <citation type="submission" date="2019-06" db="EMBL/GenBank/DDBJ databases">
        <title>Genomics analysis of Aphanomyces spp. identifies a new class of oomycete effector associated with host adaptation.</title>
        <authorList>
            <person name="Gaulin E."/>
        </authorList>
    </citation>
    <scope>NUCLEOTIDE SEQUENCE [LARGE SCALE GENOMIC DNA]</scope>
    <source>
        <strain evidence="1 2">E</strain>
    </source>
</reference>
<gene>
    <name evidence="1" type="ORF">AaE_015538</name>
</gene>
<sequence length="341" mass="38488">MTRSLQCALECRHPHECILSGANEDGSHDSRYLTKVAGVVLPGDGRKSRSRYIEQCITVTMAKAGYWKSFQDAAGKYATANTPHTFRWVYITAVVKGMEGVVRSVHLTNVLYAFYPVELAFPTGLLNRRGEAAAMYRSLNMLGLTVLVSIKRLQKQVRNVHVMPMRKPVADAQCIGRARRALLQALRTYMSRSGHTAAVRHNHISIQTIYYFLTNSRVHVSKSFENYVDHTAAGCTIMHAAASSYKNLRRVRRTYSACEYHDSLVERARELVSESLNDTPSQWIKLPLKPSWLPHSIWAPPNTLPRNDLLKLCQLSLEKMYGTGGIDDTEILMRTSDCRSL</sequence>
<organism evidence="1 2">
    <name type="scientific">Aphanomyces astaci</name>
    <name type="common">Crayfish plague agent</name>
    <dbReference type="NCBI Taxonomy" id="112090"/>
    <lineage>
        <taxon>Eukaryota</taxon>
        <taxon>Sar</taxon>
        <taxon>Stramenopiles</taxon>
        <taxon>Oomycota</taxon>
        <taxon>Saprolegniomycetes</taxon>
        <taxon>Saprolegniales</taxon>
        <taxon>Verrucalvaceae</taxon>
        <taxon>Aphanomyces</taxon>
    </lineage>
</organism>
<dbReference type="AlphaFoldDB" id="A0A6A4Z1I8"/>
<evidence type="ECO:0000313" key="1">
    <source>
        <dbReference type="EMBL" id="KAF0703125.1"/>
    </source>
</evidence>
<comment type="caution">
    <text evidence="1">The sequence shown here is derived from an EMBL/GenBank/DDBJ whole genome shotgun (WGS) entry which is preliminary data.</text>
</comment>
<proteinExistence type="predicted"/>
<protein>
    <submittedName>
        <fullName evidence="1">Uncharacterized protein</fullName>
    </submittedName>
</protein>